<evidence type="ECO:0000313" key="7">
    <source>
        <dbReference type="EMBL" id="MCO8274010.1"/>
    </source>
</evidence>
<evidence type="ECO:0000313" key="8">
    <source>
        <dbReference type="Proteomes" id="UP001523369"/>
    </source>
</evidence>
<evidence type="ECO:0008006" key="9">
    <source>
        <dbReference type="Google" id="ProtNLM"/>
    </source>
</evidence>
<evidence type="ECO:0000256" key="2">
    <source>
        <dbReference type="ARBA" id="ARBA00022692"/>
    </source>
</evidence>
<keyword evidence="2 6" id="KW-0812">Transmembrane</keyword>
<gene>
    <name evidence="7" type="ORF">M1L60_25755</name>
</gene>
<dbReference type="PANTHER" id="PTHR42038">
    <property type="match status" value="1"/>
</dbReference>
<comment type="subcellular location">
    <subcellularLocation>
        <location evidence="1">Membrane</location>
        <topology evidence="1">Multi-pass membrane protein</topology>
    </subcellularLocation>
</comment>
<comment type="caution">
    <text evidence="7">The sequence shown here is derived from an EMBL/GenBank/DDBJ whole genome shotgun (WGS) entry which is preliminary data.</text>
</comment>
<keyword evidence="8" id="KW-1185">Reference proteome</keyword>
<feature type="transmembrane region" description="Helical" evidence="6">
    <location>
        <begin position="6"/>
        <end position="25"/>
    </location>
</feature>
<feature type="transmembrane region" description="Helical" evidence="6">
    <location>
        <begin position="32"/>
        <end position="50"/>
    </location>
</feature>
<evidence type="ECO:0000256" key="4">
    <source>
        <dbReference type="ARBA" id="ARBA00023136"/>
    </source>
</evidence>
<reference evidence="7 8" key="1">
    <citation type="submission" date="2022-06" db="EMBL/GenBank/DDBJ databases">
        <title>New Species of the Genus Actinoplanes, ActinopZanes ferrugineus.</title>
        <authorList>
            <person name="Ding P."/>
        </authorList>
    </citation>
    <scope>NUCLEOTIDE SEQUENCE [LARGE SCALE GENOMIC DNA]</scope>
    <source>
        <strain evidence="7 8">TRM88003</strain>
    </source>
</reference>
<protein>
    <recommendedName>
        <fullName evidence="9">Integral membrane protein</fullName>
    </recommendedName>
</protein>
<evidence type="ECO:0000256" key="3">
    <source>
        <dbReference type="ARBA" id="ARBA00022989"/>
    </source>
</evidence>
<evidence type="ECO:0000256" key="6">
    <source>
        <dbReference type="SAM" id="Phobius"/>
    </source>
</evidence>
<dbReference type="RefSeq" id="WP_253240086.1">
    <property type="nucleotide sequence ID" value="NZ_JAMYJR010000028.1"/>
</dbReference>
<keyword evidence="4 6" id="KW-0472">Membrane</keyword>
<dbReference type="PANTHER" id="PTHR42038:SF2">
    <property type="entry name" value="TERPENE CYCLASE AUSL"/>
    <property type="match status" value="1"/>
</dbReference>
<dbReference type="Proteomes" id="UP001523369">
    <property type="component" value="Unassembled WGS sequence"/>
</dbReference>
<dbReference type="InterPro" id="IPR039020">
    <property type="entry name" value="PaxB-like"/>
</dbReference>
<evidence type="ECO:0000256" key="5">
    <source>
        <dbReference type="SAM" id="MobiDB-lite"/>
    </source>
</evidence>
<feature type="compositionally biased region" description="Low complexity" evidence="5">
    <location>
        <begin position="105"/>
        <end position="117"/>
    </location>
</feature>
<keyword evidence="3 6" id="KW-1133">Transmembrane helix</keyword>
<dbReference type="EMBL" id="JAMYJR010000028">
    <property type="protein sequence ID" value="MCO8274010.1"/>
    <property type="molecule type" value="Genomic_DNA"/>
</dbReference>
<organism evidence="7 8">
    <name type="scientific">Paractinoplanes aksuensis</name>
    <dbReference type="NCBI Taxonomy" id="2939490"/>
    <lineage>
        <taxon>Bacteria</taxon>
        <taxon>Bacillati</taxon>
        <taxon>Actinomycetota</taxon>
        <taxon>Actinomycetes</taxon>
        <taxon>Micromonosporales</taxon>
        <taxon>Micromonosporaceae</taxon>
        <taxon>Paractinoplanes</taxon>
    </lineage>
</organism>
<sequence length="117" mass="13106">MSTAMILISGLAWTITYLALIYRGFRDRTFGMPLVALALNLAWEFVFTFVHPPDETHILIVNGVWLLFDLIYCAAIHHQLRRDGHNPYRRIQARADTAPTSRPRSAGSAGSGVFFSG</sequence>
<feature type="region of interest" description="Disordered" evidence="5">
    <location>
        <begin position="92"/>
        <end position="117"/>
    </location>
</feature>
<name>A0ABT1DT41_9ACTN</name>
<accession>A0ABT1DT41</accession>
<dbReference type="Pfam" id="PF25129">
    <property type="entry name" value="Pyr4-TMTC"/>
    <property type="match status" value="1"/>
</dbReference>
<feature type="transmembrane region" description="Helical" evidence="6">
    <location>
        <begin position="56"/>
        <end position="75"/>
    </location>
</feature>
<proteinExistence type="predicted"/>
<evidence type="ECO:0000256" key="1">
    <source>
        <dbReference type="ARBA" id="ARBA00004141"/>
    </source>
</evidence>